<evidence type="ECO:0000313" key="7">
    <source>
        <dbReference type="Proteomes" id="UP001500016"/>
    </source>
</evidence>
<evidence type="ECO:0000256" key="1">
    <source>
        <dbReference type="ARBA" id="ARBA00009437"/>
    </source>
</evidence>
<dbReference type="Gene3D" id="1.10.10.10">
    <property type="entry name" value="Winged helix-like DNA-binding domain superfamily/Winged helix DNA-binding domain"/>
    <property type="match status" value="1"/>
</dbReference>
<evidence type="ECO:0000256" key="3">
    <source>
        <dbReference type="ARBA" id="ARBA00023125"/>
    </source>
</evidence>
<dbReference type="PRINTS" id="PR00039">
    <property type="entry name" value="HTHLYSR"/>
</dbReference>
<dbReference type="SUPFAM" id="SSF53850">
    <property type="entry name" value="Periplasmic binding protein-like II"/>
    <property type="match status" value="1"/>
</dbReference>
<gene>
    <name evidence="6" type="ORF">GCM10009801_50900</name>
</gene>
<evidence type="ECO:0000259" key="5">
    <source>
        <dbReference type="PROSITE" id="PS50931"/>
    </source>
</evidence>
<dbReference type="Gene3D" id="3.40.190.10">
    <property type="entry name" value="Periplasmic binding protein-like II"/>
    <property type="match status" value="2"/>
</dbReference>
<dbReference type="SUPFAM" id="SSF46785">
    <property type="entry name" value="Winged helix' DNA-binding domain"/>
    <property type="match status" value="1"/>
</dbReference>
<reference evidence="7" key="1">
    <citation type="journal article" date="2019" name="Int. J. Syst. Evol. Microbiol.">
        <title>The Global Catalogue of Microorganisms (GCM) 10K type strain sequencing project: providing services to taxonomists for standard genome sequencing and annotation.</title>
        <authorList>
            <consortium name="The Broad Institute Genomics Platform"/>
            <consortium name="The Broad Institute Genome Sequencing Center for Infectious Disease"/>
            <person name="Wu L."/>
            <person name="Ma J."/>
        </authorList>
    </citation>
    <scope>NUCLEOTIDE SEQUENCE [LARGE SCALE GENOMIC DNA]</scope>
    <source>
        <strain evidence="7">JCM 15478</strain>
    </source>
</reference>
<protein>
    <submittedName>
        <fullName evidence="6">LysR family transcriptional regulator</fullName>
    </submittedName>
</protein>
<dbReference type="InterPro" id="IPR036388">
    <property type="entry name" value="WH-like_DNA-bd_sf"/>
</dbReference>
<keyword evidence="4" id="KW-0804">Transcription</keyword>
<dbReference type="InterPro" id="IPR000847">
    <property type="entry name" value="LysR_HTH_N"/>
</dbReference>
<dbReference type="RefSeq" id="WP_344531605.1">
    <property type="nucleotide sequence ID" value="NZ_BAAAPE010000013.1"/>
</dbReference>
<dbReference type="PANTHER" id="PTHR30346">
    <property type="entry name" value="TRANSCRIPTIONAL DUAL REGULATOR HCAR-RELATED"/>
    <property type="match status" value="1"/>
</dbReference>
<dbReference type="EMBL" id="BAAAPE010000013">
    <property type="protein sequence ID" value="GAA2087724.1"/>
    <property type="molecule type" value="Genomic_DNA"/>
</dbReference>
<keyword evidence="3" id="KW-0238">DNA-binding</keyword>
<dbReference type="Pfam" id="PF00126">
    <property type="entry name" value="HTH_1"/>
    <property type="match status" value="1"/>
</dbReference>
<comment type="similarity">
    <text evidence="1">Belongs to the LysR transcriptional regulatory family.</text>
</comment>
<feature type="domain" description="HTH lysR-type" evidence="5">
    <location>
        <begin position="3"/>
        <end position="60"/>
    </location>
</feature>
<evidence type="ECO:0000256" key="4">
    <source>
        <dbReference type="ARBA" id="ARBA00023163"/>
    </source>
</evidence>
<evidence type="ECO:0000256" key="2">
    <source>
        <dbReference type="ARBA" id="ARBA00023015"/>
    </source>
</evidence>
<organism evidence="6 7">
    <name type="scientific">Streptomyces albiaxialis</name>
    <dbReference type="NCBI Taxonomy" id="329523"/>
    <lineage>
        <taxon>Bacteria</taxon>
        <taxon>Bacillati</taxon>
        <taxon>Actinomycetota</taxon>
        <taxon>Actinomycetes</taxon>
        <taxon>Kitasatosporales</taxon>
        <taxon>Streptomycetaceae</taxon>
        <taxon>Streptomyces</taxon>
    </lineage>
</organism>
<comment type="caution">
    <text evidence="6">The sequence shown here is derived from an EMBL/GenBank/DDBJ whole genome shotgun (WGS) entry which is preliminary data.</text>
</comment>
<accession>A0ABP5HYC0</accession>
<dbReference type="PANTHER" id="PTHR30346:SF0">
    <property type="entry name" value="HCA OPERON TRANSCRIPTIONAL ACTIVATOR HCAR"/>
    <property type="match status" value="1"/>
</dbReference>
<name>A0ABP5HYC0_9ACTN</name>
<keyword evidence="2" id="KW-0805">Transcription regulation</keyword>
<dbReference type="InterPro" id="IPR036390">
    <property type="entry name" value="WH_DNA-bd_sf"/>
</dbReference>
<proteinExistence type="inferred from homology"/>
<dbReference type="PROSITE" id="PS50931">
    <property type="entry name" value="HTH_LYSR"/>
    <property type="match status" value="1"/>
</dbReference>
<dbReference type="Proteomes" id="UP001500016">
    <property type="component" value="Unassembled WGS sequence"/>
</dbReference>
<keyword evidence="7" id="KW-1185">Reference proteome</keyword>
<sequence length="315" mass="34863">MEPDLPGMRAFVTAAEELHFGRAAARLFLTQQALSKRVRRLEEALGAPLFERTTRTVRLTSTGERFLGPARDAVAAYDAAVAAGRGAVEPLRIDVYAERFTPLRVLRETLARLPGVRVELSMRNGLATALPAVESGELDAAFGRARDIGRPWPAALAHRPVRLEPIHATVFTGHDFADRSMLRVAEIREAGIAMPDPGGSEEWRGYLTRLSDELRVPVRFTEQAVGGRDYGERIRREPHAIGVSEAGTDFPFDDEFRLIPLADPTPLHLWSVVWRRDNPSPQLRALLEALPFPVPPDPADADVWLPGPDRKALAR</sequence>
<evidence type="ECO:0000313" key="6">
    <source>
        <dbReference type="EMBL" id="GAA2087724.1"/>
    </source>
</evidence>